<evidence type="ECO:0000313" key="1">
    <source>
        <dbReference type="EMBL" id="KUO18619.1"/>
    </source>
</evidence>
<keyword evidence="2" id="KW-1185">Reference proteome</keyword>
<dbReference type="RefSeq" id="WP_067025741.1">
    <property type="nucleotide sequence ID" value="NZ_KQ949090.1"/>
</dbReference>
<proteinExistence type="predicted"/>
<comment type="caution">
    <text evidence="1">The sequence shown here is derived from an EMBL/GenBank/DDBJ whole genome shotgun (WGS) entry which is preliminary data.</text>
</comment>
<protein>
    <submittedName>
        <fullName evidence="1">Uncharacterized protein</fullName>
    </submittedName>
</protein>
<reference evidence="1 2" key="1">
    <citation type="submission" date="2015-10" db="EMBL/GenBank/DDBJ databases">
        <title>Draft genome sequence of Streptomyces sp. RV15, isolated from a marine sponge.</title>
        <authorList>
            <person name="Ruckert C."/>
            <person name="Abdelmohsen U.R."/>
            <person name="Winkler A."/>
            <person name="Hentschel U."/>
            <person name="Kalinowski J."/>
            <person name="Kampfer P."/>
            <person name="Glaeser S."/>
        </authorList>
    </citation>
    <scope>NUCLEOTIDE SEQUENCE [LARGE SCALE GENOMIC DNA]</scope>
    <source>
        <strain evidence="1 2">RV15</strain>
    </source>
</reference>
<dbReference type="Proteomes" id="UP000053260">
    <property type="component" value="Unassembled WGS sequence"/>
</dbReference>
<evidence type="ECO:0000313" key="2">
    <source>
        <dbReference type="Proteomes" id="UP000053260"/>
    </source>
</evidence>
<organism evidence="1 2">
    <name type="scientific">Streptomyces dysideae</name>
    <dbReference type="NCBI Taxonomy" id="909626"/>
    <lineage>
        <taxon>Bacteria</taxon>
        <taxon>Bacillati</taxon>
        <taxon>Actinomycetota</taxon>
        <taxon>Actinomycetes</taxon>
        <taxon>Kitasatosporales</taxon>
        <taxon>Streptomycetaceae</taxon>
        <taxon>Streptomyces</taxon>
    </lineage>
</organism>
<gene>
    <name evidence="1" type="ORF">AQJ91_24455</name>
</gene>
<sequence>MSVKVPVPFWSFPKGAGPVHFCRLMALVGASLSFACASNENVMSSPAERYGLAVRRAPLAVHTAPAPSRGVA</sequence>
<name>A0A117S0D0_9ACTN</name>
<accession>A0A117S0D0</accession>
<dbReference type="AlphaFoldDB" id="A0A117S0D0"/>
<dbReference type="STRING" id="909626.AQJ91_24455"/>
<dbReference type="EMBL" id="LMXB01000062">
    <property type="protein sequence ID" value="KUO18619.1"/>
    <property type="molecule type" value="Genomic_DNA"/>
</dbReference>